<evidence type="ECO:0000256" key="1">
    <source>
        <dbReference type="SAM" id="MobiDB-lite"/>
    </source>
</evidence>
<dbReference type="Proteomes" id="UP000628448">
    <property type="component" value="Unassembled WGS sequence"/>
</dbReference>
<protein>
    <submittedName>
        <fullName evidence="2">Uncharacterized protein</fullName>
    </submittedName>
</protein>
<accession>A0A931GXM1</accession>
<evidence type="ECO:0000313" key="2">
    <source>
        <dbReference type="EMBL" id="MBG9376079.1"/>
    </source>
</evidence>
<gene>
    <name evidence="2" type="ORF">I5907_07525</name>
</gene>
<proteinExistence type="predicted"/>
<name>A0A931GXM1_9BACT</name>
<sequence>MAARIVADAAVITTTAFVVVNSKEITNGVSDASGGVSVNSFILMSAQAAQSRYHQSLAEGSFGYQANSNSQSSASATSSSARNPKKGEKEPNDKG</sequence>
<feature type="region of interest" description="Disordered" evidence="1">
    <location>
        <begin position="64"/>
        <end position="95"/>
    </location>
</feature>
<organism evidence="2 3">
    <name type="scientific">Panacibacter microcysteis</name>
    <dbReference type="NCBI Taxonomy" id="2793269"/>
    <lineage>
        <taxon>Bacteria</taxon>
        <taxon>Pseudomonadati</taxon>
        <taxon>Bacteroidota</taxon>
        <taxon>Chitinophagia</taxon>
        <taxon>Chitinophagales</taxon>
        <taxon>Chitinophagaceae</taxon>
        <taxon>Panacibacter</taxon>
    </lineage>
</organism>
<feature type="compositionally biased region" description="Low complexity" evidence="1">
    <location>
        <begin position="65"/>
        <end position="81"/>
    </location>
</feature>
<comment type="caution">
    <text evidence="2">The sequence shown here is derived from an EMBL/GenBank/DDBJ whole genome shotgun (WGS) entry which is preliminary data.</text>
</comment>
<dbReference type="RefSeq" id="WP_196990101.1">
    <property type="nucleotide sequence ID" value="NZ_JADWYR010000001.1"/>
</dbReference>
<dbReference type="AlphaFoldDB" id="A0A931GXM1"/>
<evidence type="ECO:0000313" key="3">
    <source>
        <dbReference type="Proteomes" id="UP000628448"/>
    </source>
</evidence>
<feature type="compositionally biased region" description="Basic and acidic residues" evidence="1">
    <location>
        <begin position="85"/>
        <end position="95"/>
    </location>
</feature>
<dbReference type="EMBL" id="JADWYR010000001">
    <property type="protein sequence ID" value="MBG9376079.1"/>
    <property type="molecule type" value="Genomic_DNA"/>
</dbReference>
<keyword evidence="3" id="KW-1185">Reference proteome</keyword>
<reference evidence="2" key="1">
    <citation type="submission" date="2020-11" db="EMBL/GenBank/DDBJ databases">
        <title>Bacterial whole genome sequence for Panacibacter sp. DH6.</title>
        <authorList>
            <person name="Le V."/>
            <person name="Ko S."/>
            <person name="Ahn C.-Y."/>
            <person name="Oh H.-M."/>
        </authorList>
    </citation>
    <scope>NUCLEOTIDE SEQUENCE</scope>
    <source>
        <strain evidence="2">DH6</strain>
    </source>
</reference>